<gene>
    <name evidence="1" type="ORF">BDA99DRAFT_538902</name>
</gene>
<dbReference type="InterPro" id="IPR011990">
    <property type="entry name" value="TPR-like_helical_dom_sf"/>
</dbReference>
<dbReference type="SUPFAM" id="SSF48452">
    <property type="entry name" value="TPR-like"/>
    <property type="match status" value="1"/>
</dbReference>
<evidence type="ECO:0000313" key="2">
    <source>
        <dbReference type="Proteomes" id="UP001209540"/>
    </source>
</evidence>
<sequence length="157" mass="17738">MPLDHGQSDLINRTILKTSHMNLIESLHRHFFNASSDPLNGMLLLSSLEHEYDLEKETILLDIEIINEPLIHSQPYALYDLRAHANALHCQSEAASADAQEMIQCAPQIATGYILKGNILSMYGHQKKAIDDYTTGLQRIQSTRDYSTTANEMDIQK</sequence>
<reference evidence="1" key="1">
    <citation type="journal article" date="2022" name="IScience">
        <title>Evolution of zygomycete secretomes and the origins of terrestrial fungal ecologies.</title>
        <authorList>
            <person name="Chang Y."/>
            <person name="Wang Y."/>
            <person name="Mondo S."/>
            <person name="Ahrendt S."/>
            <person name="Andreopoulos W."/>
            <person name="Barry K."/>
            <person name="Beard J."/>
            <person name="Benny G.L."/>
            <person name="Blankenship S."/>
            <person name="Bonito G."/>
            <person name="Cuomo C."/>
            <person name="Desiro A."/>
            <person name="Gervers K.A."/>
            <person name="Hundley H."/>
            <person name="Kuo A."/>
            <person name="LaButti K."/>
            <person name="Lang B.F."/>
            <person name="Lipzen A."/>
            <person name="O'Donnell K."/>
            <person name="Pangilinan J."/>
            <person name="Reynolds N."/>
            <person name="Sandor L."/>
            <person name="Smith M.E."/>
            <person name="Tsang A."/>
            <person name="Grigoriev I.V."/>
            <person name="Stajich J.E."/>
            <person name="Spatafora J.W."/>
        </authorList>
    </citation>
    <scope>NUCLEOTIDE SEQUENCE</scope>
    <source>
        <strain evidence="1">RSA 2281</strain>
    </source>
</reference>
<dbReference type="Gene3D" id="1.25.40.10">
    <property type="entry name" value="Tetratricopeptide repeat domain"/>
    <property type="match status" value="1"/>
</dbReference>
<organism evidence="1 2">
    <name type="scientific">Phascolomyces articulosus</name>
    <dbReference type="NCBI Taxonomy" id="60185"/>
    <lineage>
        <taxon>Eukaryota</taxon>
        <taxon>Fungi</taxon>
        <taxon>Fungi incertae sedis</taxon>
        <taxon>Mucoromycota</taxon>
        <taxon>Mucoromycotina</taxon>
        <taxon>Mucoromycetes</taxon>
        <taxon>Mucorales</taxon>
        <taxon>Lichtheimiaceae</taxon>
        <taxon>Phascolomyces</taxon>
    </lineage>
</organism>
<name>A0AAD5PCZ7_9FUNG</name>
<reference evidence="1" key="2">
    <citation type="submission" date="2023-02" db="EMBL/GenBank/DDBJ databases">
        <authorList>
            <consortium name="DOE Joint Genome Institute"/>
            <person name="Mondo S.J."/>
            <person name="Chang Y."/>
            <person name="Wang Y."/>
            <person name="Ahrendt S."/>
            <person name="Andreopoulos W."/>
            <person name="Barry K."/>
            <person name="Beard J."/>
            <person name="Benny G.L."/>
            <person name="Blankenship S."/>
            <person name="Bonito G."/>
            <person name="Cuomo C."/>
            <person name="Desiro A."/>
            <person name="Gervers K.A."/>
            <person name="Hundley H."/>
            <person name="Kuo A."/>
            <person name="LaButti K."/>
            <person name="Lang B.F."/>
            <person name="Lipzen A."/>
            <person name="O'Donnell K."/>
            <person name="Pangilinan J."/>
            <person name="Reynolds N."/>
            <person name="Sandor L."/>
            <person name="Smith M.W."/>
            <person name="Tsang A."/>
            <person name="Grigoriev I.V."/>
            <person name="Stajich J.E."/>
            <person name="Spatafora J.W."/>
        </authorList>
    </citation>
    <scope>NUCLEOTIDE SEQUENCE</scope>
    <source>
        <strain evidence="1">RSA 2281</strain>
    </source>
</reference>
<proteinExistence type="predicted"/>
<evidence type="ECO:0000313" key="1">
    <source>
        <dbReference type="EMBL" id="KAI9258983.1"/>
    </source>
</evidence>
<dbReference type="Proteomes" id="UP001209540">
    <property type="component" value="Unassembled WGS sequence"/>
</dbReference>
<dbReference type="AlphaFoldDB" id="A0AAD5PCZ7"/>
<keyword evidence="2" id="KW-1185">Reference proteome</keyword>
<comment type="caution">
    <text evidence="1">The sequence shown here is derived from an EMBL/GenBank/DDBJ whole genome shotgun (WGS) entry which is preliminary data.</text>
</comment>
<accession>A0AAD5PCZ7</accession>
<protein>
    <submittedName>
        <fullName evidence="1">Uncharacterized protein</fullName>
    </submittedName>
</protein>
<dbReference type="EMBL" id="JAIXMP010000018">
    <property type="protein sequence ID" value="KAI9258983.1"/>
    <property type="molecule type" value="Genomic_DNA"/>
</dbReference>